<keyword evidence="2" id="KW-1185">Reference proteome</keyword>
<reference evidence="2" key="1">
    <citation type="journal article" date="2019" name="Int. J. Syst. Evol. Microbiol.">
        <title>The Global Catalogue of Microorganisms (GCM) 10K type strain sequencing project: providing services to taxonomists for standard genome sequencing and annotation.</title>
        <authorList>
            <consortium name="The Broad Institute Genomics Platform"/>
            <consortium name="The Broad Institute Genome Sequencing Center for Infectious Disease"/>
            <person name="Wu L."/>
            <person name="Ma J."/>
        </authorList>
    </citation>
    <scope>NUCLEOTIDE SEQUENCE [LARGE SCALE GENOMIC DNA]</scope>
    <source>
        <strain evidence="2">CCUG 54329</strain>
    </source>
</reference>
<dbReference type="RefSeq" id="WP_380912028.1">
    <property type="nucleotide sequence ID" value="NZ_JBHTLS010000128.1"/>
</dbReference>
<protein>
    <recommendedName>
        <fullName evidence="3">DUF2802 domain-containing protein</fullName>
    </recommendedName>
</protein>
<comment type="caution">
    <text evidence="1">The sequence shown here is derived from an EMBL/GenBank/DDBJ whole genome shotgun (WGS) entry which is preliminary data.</text>
</comment>
<organism evidence="1 2">
    <name type="scientific">Sphingobium olei</name>
    <dbReference type="NCBI Taxonomy" id="420955"/>
    <lineage>
        <taxon>Bacteria</taxon>
        <taxon>Pseudomonadati</taxon>
        <taxon>Pseudomonadota</taxon>
        <taxon>Alphaproteobacteria</taxon>
        <taxon>Sphingomonadales</taxon>
        <taxon>Sphingomonadaceae</taxon>
        <taxon>Sphingobium</taxon>
    </lineage>
</organism>
<dbReference type="Proteomes" id="UP001597203">
    <property type="component" value="Unassembled WGS sequence"/>
</dbReference>
<evidence type="ECO:0000313" key="1">
    <source>
        <dbReference type="EMBL" id="MFD1105816.1"/>
    </source>
</evidence>
<gene>
    <name evidence="1" type="ORF">ACFQ24_13180</name>
</gene>
<evidence type="ECO:0000313" key="2">
    <source>
        <dbReference type="Proteomes" id="UP001597203"/>
    </source>
</evidence>
<name>A0ABW3NZF3_9SPHN</name>
<sequence>MNFTMNDLALLVIALLIGWILGLMMSGRGKFKRLWQDERVAHRTGIKDRDARLEAANARIVELERQRPAPVATPAAGGLAAGTAGVAANGMHGRDDLSRISGISQREEVALNEAGYHRYSQIAAINAEQEATLEARLGLTPGTIARDDWRGQALALERGESKPGLLGRLTGSR</sequence>
<proteinExistence type="predicted"/>
<dbReference type="EMBL" id="JBHTLS010000128">
    <property type="protein sequence ID" value="MFD1105816.1"/>
    <property type="molecule type" value="Genomic_DNA"/>
</dbReference>
<accession>A0ABW3NZF3</accession>
<evidence type="ECO:0008006" key="3">
    <source>
        <dbReference type="Google" id="ProtNLM"/>
    </source>
</evidence>